<evidence type="ECO:0000256" key="2">
    <source>
        <dbReference type="ARBA" id="ARBA00022840"/>
    </source>
</evidence>
<keyword evidence="4" id="KW-0804">Transcription</keyword>
<dbReference type="Gene3D" id="3.40.50.2300">
    <property type="match status" value="1"/>
</dbReference>
<keyword evidence="1" id="KW-0547">Nucleotide-binding</keyword>
<reference evidence="8" key="1">
    <citation type="submission" date="2024-02" db="EMBL/GenBank/DDBJ databases">
        <authorList>
            <consortium name="ELIXIR-Norway"/>
            <consortium name="Elixir Norway"/>
        </authorList>
    </citation>
    <scope>NUCLEOTIDE SEQUENCE</scope>
</reference>
<organism evidence="8 9">
    <name type="scientific">Sphagnum jensenii</name>
    <dbReference type="NCBI Taxonomy" id="128206"/>
    <lineage>
        <taxon>Eukaryota</taxon>
        <taxon>Viridiplantae</taxon>
        <taxon>Streptophyta</taxon>
        <taxon>Embryophyta</taxon>
        <taxon>Bryophyta</taxon>
        <taxon>Sphagnophytina</taxon>
        <taxon>Sphagnopsida</taxon>
        <taxon>Sphagnales</taxon>
        <taxon>Sphagnaceae</taxon>
        <taxon>Sphagnum</taxon>
    </lineage>
</organism>
<evidence type="ECO:0000313" key="9">
    <source>
        <dbReference type="Proteomes" id="UP001497444"/>
    </source>
</evidence>
<dbReference type="InterPro" id="IPR027417">
    <property type="entry name" value="P-loop_NTPase"/>
</dbReference>
<dbReference type="PROSITE" id="PS50045">
    <property type="entry name" value="SIGMA54_INTERACT_4"/>
    <property type="match status" value="1"/>
</dbReference>
<dbReference type="InterPro" id="IPR058031">
    <property type="entry name" value="AAA_lid_NorR"/>
</dbReference>
<dbReference type="Gene3D" id="1.10.10.60">
    <property type="entry name" value="Homeodomain-like"/>
    <property type="match status" value="1"/>
</dbReference>
<dbReference type="Proteomes" id="UP001497444">
    <property type="component" value="Unassembled WGS sequence"/>
</dbReference>
<dbReference type="InterPro" id="IPR003593">
    <property type="entry name" value="AAA+_ATPase"/>
</dbReference>
<dbReference type="Gene3D" id="1.10.8.60">
    <property type="match status" value="1"/>
</dbReference>
<dbReference type="Pfam" id="PF00158">
    <property type="entry name" value="Sigma54_activat"/>
    <property type="match status" value="1"/>
</dbReference>
<dbReference type="SUPFAM" id="SSF52540">
    <property type="entry name" value="P-loop containing nucleoside triphosphate hydrolases"/>
    <property type="match status" value="1"/>
</dbReference>
<dbReference type="InterPro" id="IPR025944">
    <property type="entry name" value="Sigma_54_int_dom_CS"/>
</dbReference>
<evidence type="ECO:0000259" key="6">
    <source>
        <dbReference type="PROSITE" id="PS50045"/>
    </source>
</evidence>
<feature type="modified residue" description="4-aspartylphosphate" evidence="5">
    <location>
        <position position="55"/>
    </location>
</feature>
<evidence type="ECO:0000256" key="3">
    <source>
        <dbReference type="ARBA" id="ARBA00023015"/>
    </source>
</evidence>
<gene>
    <name evidence="8" type="ORF">CSSPJE1EN1_LOCUS25038</name>
</gene>
<dbReference type="SUPFAM" id="SSF52172">
    <property type="entry name" value="CheY-like"/>
    <property type="match status" value="1"/>
</dbReference>
<dbReference type="InterPro" id="IPR002078">
    <property type="entry name" value="Sigma_54_int"/>
</dbReference>
<sequence>MSKARVLVVDDEDTIRKLLKSRLDREGFDVVVAANADEAQGAIEKGGQVAVMITDLKMPGRDGFSLMAWARDKYPHVKVVVITGHGEKDAAVQALRLGAADYLEKPFDMDELVHAAKRGAREYQLESEVSENVNRLEARVERVEGKAEDSVWYVSKSAAMNKVNEWMSVLRREAMRGDAEEPSVLILGESGTGKEGIARMVHAGSRRAKGPWVAVNCANFNEQLLDSELFGHERGAFTGANALKRGLFEIAKGGTLFLDEVGEMDVKLQAKLLRVLQEKVFRRVGGSADIDTDVRVIAATNRNLQAKAKDGSFREDVYHRLSRVVVEIPSLHDRKEDVLPMATQFAERAFRARGKAFPGFSPEAQEGIRAYTWPGNVRELLNVVERTALIWDGRGPIPFSTLAIPGAAGVGGARPKLTSIEGGGGSAGNGSAAIDLSNPEDSYTDLKKRWCDSFEREYLVTTLSRNGGNVSAAARESRLDRSNFLRLLRKHGLK</sequence>
<evidence type="ECO:0000259" key="7">
    <source>
        <dbReference type="PROSITE" id="PS50110"/>
    </source>
</evidence>
<keyword evidence="2" id="KW-0067">ATP-binding</keyword>
<comment type="caution">
    <text evidence="8">The sequence shown here is derived from an EMBL/GenBank/DDBJ whole genome shotgun (WGS) entry which is preliminary data.</text>
</comment>
<dbReference type="SUPFAM" id="SSF46689">
    <property type="entry name" value="Homeodomain-like"/>
    <property type="match status" value="1"/>
</dbReference>
<evidence type="ECO:0000313" key="8">
    <source>
        <dbReference type="EMBL" id="CAK9249660.1"/>
    </source>
</evidence>
<keyword evidence="3" id="KW-0805">Transcription regulation</keyword>
<dbReference type="CDD" id="cd00009">
    <property type="entry name" value="AAA"/>
    <property type="match status" value="1"/>
</dbReference>
<feature type="domain" description="Sigma-54 factor interaction" evidence="6">
    <location>
        <begin position="153"/>
        <end position="389"/>
    </location>
</feature>
<dbReference type="Pfam" id="PF02954">
    <property type="entry name" value="HTH_8"/>
    <property type="match status" value="1"/>
</dbReference>
<dbReference type="CDD" id="cd17536">
    <property type="entry name" value="REC_YesN-like"/>
    <property type="match status" value="1"/>
</dbReference>
<dbReference type="InterPro" id="IPR009057">
    <property type="entry name" value="Homeodomain-like_sf"/>
</dbReference>
<evidence type="ECO:0000256" key="4">
    <source>
        <dbReference type="ARBA" id="ARBA00023163"/>
    </source>
</evidence>
<keyword evidence="9" id="KW-1185">Reference proteome</keyword>
<evidence type="ECO:0000256" key="1">
    <source>
        <dbReference type="ARBA" id="ARBA00022741"/>
    </source>
</evidence>
<evidence type="ECO:0000256" key="5">
    <source>
        <dbReference type="PROSITE-ProRule" id="PRU00169"/>
    </source>
</evidence>
<dbReference type="PROSITE" id="PS00675">
    <property type="entry name" value="SIGMA54_INTERACT_1"/>
    <property type="match status" value="1"/>
</dbReference>
<dbReference type="EMBL" id="CAXAQS010000022">
    <property type="protein sequence ID" value="CAK9249660.1"/>
    <property type="molecule type" value="Genomic_DNA"/>
</dbReference>
<dbReference type="SMART" id="SM00382">
    <property type="entry name" value="AAA"/>
    <property type="match status" value="1"/>
</dbReference>
<feature type="domain" description="Response regulatory" evidence="7">
    <location>
        <begin position="5"/>
        <end position="120"/>
    </location>
</feature>
<accession>A0ABP0V9S3</accession>
<dbReference type="Gene3D" id="3.40.50.300">
    <property type="entry name" value="P-loop containing nucleotide triphosphate hydrolases"/>
    <property type="match status" value="1"/>
</dbReference>
<keyword evidence="5" id="KW-0597">Phosphoprotein</keyword>
<feature type="non-terminal residue" evidence="8">
    <location>
        <position position="494"/>
    </location>
</feature>
<dbReference type="Pfam" id="PF25601">
    <property type="entry name" value="AAA_lid_14"/>
    <property type="match status" value="1"/>
</dbReference>
<proteinExistence type="predicted"/>
<dbReference type="PANTHER" id="PTHR32071">
    <property type="entry name" value="TRANSCRIPTIONAL REGULATORY PROTEIN"/>
    <property type="match status" value="1"/>
</dbReference>
<dbReference type="InterPro" id="IPR025662">
    <property type="entry name" value="Sigma_54_int_dom_ATP-bd_1"/>
</dbReference>
<dbReference type="InterPro" id="IPR001789">
    <property type="entry name" value="Sig_transdc_resp-reg_receiver"/>
</dbReference>
<dbReference type="InterPro" id="IPR002197">
    <property type="entry name" value="HTH_Fis"/>
</dbReference>
<protein>
    <submittedName>
        <fullName evidence="8">Uncharacterized protein</fullName>
    </submittedName>
</protein>
<name>A0ABP0V9S3_9BRYO</name>
<dbReference type="PROSITE" id="PS50110">
    <property type="entry name" value="RESPONSE_REGULATORY"/>
    <property type="match status" value="1"/>
</dbReference>
<dbReference type="InterPro" id="IPR011006">
    <property type="entry name" value="CheY-like_superfamily"/>
</dbReference>
<dbReference type="SMART" id="SM00448">
    <property type="entry name" value="REC"/>
    <property type="match status" value="1"/>
</dbReference>
<dbReference type="PROSITE" id="PS00688">
    <property type="entry name" value="SIGMA54_INTERACT_3"/>
    <property type="match status" value="1"/>
</dbReference>
<dbReference type="Pfam" id="PF00072">
    <property type="entry name" value="Response_reg"/>
    <property type="match status" value="1"/>
</dbReference>